<sequence length="641" mass="68268">MRRRHPRLPPLAATILVVIVAVSFSGVAGGAAATCPYDFPAASGLIPSFCYANYTGVDPGNCCWYVSAAYLLASVKYSNISGRAFLPETNASACSDGFTSYVVRNGLVRSSLVLSGDRCNVNATDGAGTRPCLYPTVAGIRSAVNLSDPIRACTKGRDLSNQASCTSCQNAVITATFTLLNVTKSKEFVPCGMAATVGIWASWPESRHFQSYVLCMVQVLDSVPALGTGDLIPSPPSSPTTTNNPSPSPKPKKKKRSSSAGRTAAGVAAGVFVSVLLGLLLALLAIRRRRRRSKSREYYSTATIKSPLPIDGLYIFTKKELRAATNSFDRKLLLGVGGAGRVYLGTLPSGQRVAIKKIYLKRKVNEFYQEVEILARLRHRSLTTLVGYCAQRSTHVLVYEYMAGGTLASALRRVGDPPLPWARRVGIAADVAEALAYLHSARVVHRDVKPGNVLLNEGGEGAKLSDLGVSRVVPTGLSHASTEVKGTLGYLDPECFPAGHVSEASDVYSFGIVMLELVTGRRAVQATATGSAESIVQYAREVEPTEVETIVDPRLAGDAEPGSVRVMFDLACKCVKPFRHERPTMEEVVGVLRKVLADATAEPPAPVVAPSPTAPESISDNFSGEFSTRLSSGSAHTHGSW</sequence>
<dbReference type="Gene3D" id="3.30.200.20">
    <property type="entry name" value="Phosphorylase Kinase, domain 1"/>
    <property type="match status" value="1"/>
</dbReference>
<evidence type="ECO:0000256" key="1">
    <source>
        <dbReference type="ARBA" id="ARBA00022741"/>
    </source>
</evidence>
<feature type="region of interest" description="Disordered" evidence="3">
    <location>
        <begin position="602"/>
        <end position="641"/>
    </location>
</feature>
<feature type="compositionally biased region" description="Polar residues" evidence="3">
    <location>
        <begin position="618"/>
        <end position="641"/>
    </location>
</feature>
<protein>
    <recommendedName>
        <fullName evidence="6">Protein kinase domain-containing protein</fullName>
    </recommendedName>
</protein>
<dbReference type="Gene3D" id="1.10.510.10">
    <property type="entry name" value="Transferase(Phosphotransferase) domain 1"/>
    <property type="match status" value="1"/>
</dbReference>
<feature type="region of interest" description="Disordered" evidence="3">
    <location>
        <begin position="230"/>
        <end position="260"/>
    </location>
</feature>
<dbReference type="PANTHER" id="PTHR47989">
    <property type="entry name" value="OS01G0750732 PROTEIN"/>
    <property type="match status" value="1"/>
</dbReference>
<dbReference type="InterPro" id="IPR008271">
    <property type="entry name" value="Ser/Thr_kinase_AS"/>
</dbReference>
<feature type="compositionally biased region" description="Pro residues" evidence="3">
    <location>
        <begin position="603"/>
        <end position="613"/>
    </location>
</feature>
<keyword evidence="4" id="KW-0812">Transmembrane</keyword>
<keyword evidence="5" id="KW-0732">Signal</keyword>
<dbReference type="SMART" id="SM00220">
    <property type="entry name" value="S_TKc"/>
    <property type="match status" value="1"/>
</dbReference>
<accession>A0AAV7E4B6</accession>
<keyword evidence="8" id="KW-1185">Reference proteome</keyword>
<evidence type="ECO:0000256" key="4">
    <source>
        <dbReference type="SAM" id="Phobius"/>
    </source>
</evidence>
<evidence type="ECO:0000256" key="3">
    <source>
        <dbReference type="SAM" id="MobiDB-lite"/>
    </source>
</evidence>
<dbReference type="PROSITE" id="PS00108">
    <property type="entry name" value="PROTEIN_KINASE_ST"/>
    <property type="match status" value="1"/>
</dbReference>
<comment type="caution">
    <text evidence="7">The sequence shown here is derived from an EMBL/GenBank/DDBJ whole genome shotgun (WGS) entry which is preliminary data.</text>
</comment>
<dbReference type="Pfam" id="PF19160">
    <property type="entry name" value="SPARK"/>
    <property type="match status" value="1"/>
</dbReference>
<dbReference type="AlphaFoldDB" id="A0AAV7E4B6"/>
<evidence type="ECO:0000313" key="8">
    <source>
        <dbReference type="Proteomes" id="UP000825729"/>
    </source>
</evidence>
<dbReference type="PANTHER" id="PTHR47989:SF47">
    <property type="entry name" value="SERINE_THREONINE-PROTEIN KINASE PBL28-RELATED"/>
    <property type="match status" value="1"/>
</dbReference>
<organism evidence="7 8">
    <name type="scientific">Aristolochia fimbriata</name>
    <name type="common">White veined hardy Dutchman's pipe vine</name>
    <dbReference type="NCBI Taxonomy" id="158543"/>
    <lineage>
        <taxon>Eukaryota</taxon>
        <taxon>Viridiplantae</taxon>
        <taxon>Streptophyta</taxon>
        <taxon>Embryophyta</taxon>
        <taxon>Tracheophyta</taxon>
        <taxon>Spermatophyta</taxon>
        <taxon>Magnoliopsida</taxon>
        <taxon>Magnoliidae</taxon>
        <taxon>Piperales</taxon>
        <taxon>Aristolochiaceae</taxon>
        <taxon>Aristolochia</taxon>
    </lineage>
</organism>
<evidence type="ECO:0000256" key="5">
    <source>
        <dbReference type="SAM" id="SignalP"/>
    </source>
</evidence>
<feature type="domain" description="Protein kinase" evidence="6">
    <location>
        <begin position="328"/>
        <end position="596"/>
    </location>
</feature>
<dbReference type="GO" id="GO:0004672">
    <property type="term" value="F:protein kinase activity"/>
    <property type="evidence" value="ECO:0007669"/>
    <property type="project" value="InterPro"/>
</dbReference>
<dbReference type="InterPro" id="IPR000719">
    <property type="entry name" value="Prot_kinase_dom"/>
</dbReference>
<dbReference type="PROSITE" id="PS50011">
    <property type="entry name" value="PROTEIN_KINASE_DOM"/>
    <property type="match status" value="1"/>
</dbReference>
<evidence type="ECO:0000256" key="2">
    <source>
        <dbReference type="ARBA" id="ARBA00022840"/>
    </source>
</evidence>
<evidence type="ECO:0000313" key="7">
    <source>
        <dbReference type="EMBL" id="KAG9443369.1"/>
    </source>
</evidence>
<proteinExistence type="predicted"/>
<feature type="signal peptide" evidence="5">
    <location>
        <begin position="1"/>
        <end position="32"/>
    </location>
</feature>
<reference evidence="7 8" key="1">
    <citation type="submission" date="2021-07" db="EMBL/GenBank/DDBJ databases">
        <title>The Aristolochia fimbriata genome: insights into angiosperm evolution, floral development and chemical biosynthesis.</title>
        <authorList>
            <person name="Jiao Y."/>
        </authorList>
    </citation>
    <scope>NUCLEOTIDE SEQUENCE [LARGE SCALE GENOMIC DNA]</scope>
    <source>
        <strain evidence="7">IBCAS-2021</strain>
        <tissue evidence="7">Leaf</tissue>
    </source>
</reference>
<feature type="chain" id="PRO_5043664150" description="Protein kinase domain-containing protein" evidence="5">
    <location>
        <begin position="33"/>
        <end position="641"/>
    </location>
</feature>
<feature type="transmembrane region" description="Helical" evidence="4">
    <location>
        <begin position="264"/>
        <end position="286"/>
    </location>
</feature>
<dbReference type="Pfam" id="PF00069">
    <property type="entry name" value="Pkinase"/>
    <property type="match status" value="1"/>
</dbReference>
<dbReference type="GO" id="GO:0005524">
    <property type="term" value="F:ATP binding"/>
    <property type="evidence" value="ECO:0007669"/>
    <property type="project" value="UniProtKB-KW"/>
</dbReference>
<name>A0AAV7E4B6_ARIFI</name>
<keyword evidence="4" id="KW-0472">Membrane</keyword>
<dbReference type="InterPro" id="IPR011009">
    <property type="entry name" value="Kinase-like_dom_sf"/>
</dbReference>
<keyword evidence="4" id="KW-1133">Transmembrane helix</keyword>
<keyword evidence="2" id="KW-0067">ATP-binding</keyword>
<evidence type="ECO:0000259" key="6">
    <source>
        <dbReference type="PROSITE" id="PS50011"/>
    </source>
</evidence>
<dbReference type="SUPFAM" id="SSF56112">
    <property type="entry name" value="Protein kinase-like (PK-like)"/>
    <property type="match status" value="1"/>
</dbReference>
<dbReference type="Proteomes" id="UP000825729">
    <property type="component" value="Unassembled WGS sequence"/>
</dbReference>
<gene>
    <name evidence="7" type="ORF">H6P81_014709</name>
</gene>
<dbReference type="EMBL" id="JAINDJ010000006">
    <property type="protein sequence ID" value="KAG9443369.1"/>
    <property type="molecule type" value="Genomic_DNA"/>
</dbReference>
<keyword evidence="1" id="KW-0547">Nucleotide-binding</keyword>
<dbReference type="InterPro" id="IPR043891">
    <property type="entry name" value="SPARK"/>
</dbReference>